<name>A0A951PPA3_9CYAN</name>
<evidence type="ECO:0000313" key="1">
    <source>
        <dbReference type="EMBL" id="MBW4547550.1"/>
    </source>
</evidence>
<proteinExistence type="predicted"/>
<sequence>MTETRDNSEKPTSRHAVTERRKCYEMEQKNGWTLLRIEPTRDKTLKYNCVFEGETEFPKYMED</sequence>
<evidence type="ECO:0000313" key="2">
    <source>
        <dbReference type="Proteomes" id="UP000753908"/>
    </source>
</evidence>
<reference evidence="1" key="2">
    <citation type="journal article" date="2022" name="Microbiol. Resour. Announc.">
        <title>Metagenome Sequencing to Explore Phylogenomics of Terrestrial Cyanobacteria.</title>
        <authorList>
            <person name="Ward R.D."/>
            <person name="Stajich J.E."/>
            <person name="Johansen J.R."/>
            <person name="Huntemann M."/>
            <person name="Clum A."/>
            <person name="Foster B."/>
            <person name="Foster B."/>
            <person name="Roux S."/>
            <person name="Palaniappan K."/>
            <person name="Varghese N."/>
            <person name="Mukherjee S."/>
            <person name="Reddy T.B.K."/>
            <person name="Daum C."/>
            <person name="Copeland A."/>
            <person name="Chen I.A."/>
            <person name="Ivanova N.N."/>
            <person name="Kyrpides N.C."/>
            <person name="Shapiro N."/>
            <person name="Eloe-Fadrosh E.A."/>
            <person name="Pietrasiak N."/>
        </authorList>
    </citation>
    <scope>NUCLEOTIDE SEQUENCE</scope>
    <source>
        <strain evidence="1">CPER-KK1</strain>
    </source>
</reference>
<comment type="caution">
    <text evidence="1">The sequence shown here is derived from an EMBL/GenBank/DDBJ whole genome shotgun (WGS) entry which is preliminary data.</text>
</comment>
<accession>A0A951PPA3</accession>
<dbReference type="Proteomes" id="UP000753908">
    <property type="component" value="Unassembled WGS sequence"/>
</dbReference>
<reference evidence="1" key="1">
    <citation type="submission" date="2021-05" db="EMBL/GenBank/DDBJ databases">
        <authorList>
            <person name="Pietrasiak N."/>
            <person name="Ward R."/>
            <person name="Stajich J.E."/>
            <person name="Kurbessoian T."/>
        </authorList>
    </citation>
    <scope>NUCLEOTIDE SEQUENCE</scope>
    <source>
        <strain evidence="1">CPER-KK1</strain>
    </source>
</reference>
<dbReference type="EMBL" id="JAHHIF010000043">
    <property type="protein sequence ID" value="MBW4547550.1"/>
    <property type="molecule type" value="Genomic_DNA"/>
</dbReference>
<dbReference type="AlphaFoldDB" id="A0A951PPA3"/>
<organism evidence="1 2">
    <name type="scientific">Symplocastrum torsivum CPER-KK1</name>
    <dbReference type="NCBI Taxonomy" id="450513"/>
    <lineage>
        <taxon>Bacteria</taxon>
        <taxon>Bacillati</taxon>
        <taxon>Cyanobacteriota</taxon>
        <taxon>Cyanophyceae</taxon>
        <taxon>Oscillatoriophycideae</taxon>
        <taxon>Oscillatoriales</taxon>
        <taxon>Microcoleaceae</taxon>
        <taxon>Symplocastrum</taxon>
    </lineage>
</organism>
<gene>
    <name evidence="1" type="ORF">KME25_24380</name>
</gene>
<protein>
    <submittedName>
        <fullName evidence="1">Uncharacterized protein</fullName>
    </submittedName>
</protein>